<evidence type="ECO:0000256" key="8">
    <source>
        <dbReference type="ARBA" id="ARBA00023034"/>
    </source>
</evidence>
<keyword evidence="10" id="KW-1015">Disulfide bond</keyword>
<protein>
    <recommendedName>
        <fullName evidence="13">beta-galactoside alpha-(2,6)-sialyltransferase</fullName>
        <ecNumber evidence="13">2.4.3.1</ecNumber>
    </recommendedName>
</protein>
<dbReference type="PANTHER" id="PTHR46059">
    <property type="entry name" value="BETA-GALACTOSIDE ALPHA-2,6-SIALYLTRANSFERASE"/>
    <property type="match status" value="1"/>
</dbReference>
<evidence type="ECO:0000256" key="13">
    <source>
        <dbReference type="ARBA" id="ARBA00034329"/>
    </source>
</evidence>
<keyword evidence="9 14" id="KW-0472">Membrane</keyword>
<evidence type="ECO:0000256" key="7">
    <source>
        <dbReference type="ARBA" id="ARBA00022989"/>
    </source>
</evidence>
<keyword evidence="4" id="KW-0808">Transferase</keyword>
<dbReference type="Pfam" id="PF00777">
    <property type="entry name" value="Glyco_transf_29"/>
    <property type="match status" value="1"/>
</dbReference>
<feature type="transmembrane region" description="Helical" evidence="14">
    <location>
        <begin position="12"/>
        <end position="30"/>
    </location>
</feature>
<comment type="catalytic activity">
    <reaction evidence="12">
        <text>a beta-D-galactoside + CMP-N-acetyl-beta-neuraminate = an N-acetyl-alpha-neuraminyl-(2-&gt;6)-beta-D-galactosyl derivative + CMP + H(+)</text>
        <dbReference type="Rhea" id="RHEA:52104"/>
        <dbReference type="ChEBI" id="CHEBI:15378"/>
        <dbReference type="ChEBI" id="CHEBI:28034"/>
        <dbReference type="ChEBI" id="CHEBI:57812"/>
        <dbReference type="ChEBI" id="CHEBI:60377"/>
        <dbReference type="ChEBI" id="CHEBI:136398"/>
        <dbReference type="EC" id="2.4.3.1"/>
    </reaction>
</comment>
<dbReference type="InterPro" id="IPR038578">
    <property type="entry name" value="GT29-like_sf"/>
</dbReference>
<evidence type="ECO:0000256" key="4">
    <source>
        <dbReference type="ARBA" id="ARBA00022679"/>
    </source>
</evidence>
<evidence type="ECO:0000256" key="2">
    <source>
        <dbReference type="ARBA" id="ARBA00006003"/>
    </source>
</evidence>
<accession>A0A0K2U812</accession>
<name>A0A0K2U812_LEPSM</name>
<organism evidence="15">
    <name type="scientific">Lepeophtheirus salmonis</name>
    <name type="common">Salmon louse</name>
    <name type="synonym">Caligus salmonis</name>
    <dbReference type="NCBI Taxonomy" id="72036"/>
    <lineage>
        <taxon>Eukaryota</taxon>
        <taxon>Metazoa</taxon>
        <taxon>Ecdysozoa</taxon>
        <taxon>Arthropoda</taxon>
        <taxon>Crustacea</taxon>
        <taxon>Multicrustacea</taxon>
        <taxon>Hexanauplia</taxon>
        <taxon>Copepoda</taxon>
        <taxon>Siphonostomatoida</taxon>
        <taxon>Caligidae</taxon>
        <taxon>Lepeophtheirus</taxon>
    </lineage>
</organism>
<dbReference type="OrthoDB" id="10264956at2759"/>
<dbReference type="GO" id="GO:0032580">
    <property type="term" value="C:Golgi cisterna membrane"/>
    <property type="evidence" value="ECO:0007669"/>
    <property type="project" value="UniProtKB-SubCell"/>
</dbReference>
<evidence type="ECO:0000256" key="5">
    <source>
        <dbReference type="ARBA" id="ARBA00022692"/>
    </source>
</evidence>
<evidence type="ECO:0000256" key="11">
    <source>
        <dbReference type="ARBA" id="ARBA00023180"/>
    </source>
</evidence>
<sequence length="391" mass="45904">MGIKKINSKFLRIFLLLLIISITFTSFINLQATLRIEGPLTSEIINQMLVNGDLSFENYLSYREIYEDLRELEQYGFIYSFLSRKLQNVVIQTLYFYYAKKGKQLIKNTATDFLRKERVMDNKKMICDALKKVNVSFFMKSHSDVQSLKEKHLLPSEPFLNNTKFNTCALVGNAGSLIGSNLGGFIDSHDLVIRLNHAKTDGYGVDVGVKTDIRFVNSLLLKQNKFDYFNPKNMYQSKETTYVTFEVSRFNQGFLHWTITQKSFIDRYFKQRVFNKDQKFYMLDYRSLWSMQRWLSSLGKYPILNFIPSSGFIAFQTMLSHCDIIRLFEFIPSKRLTNLCHYFEKRRSITCTYAGDHSVSAEKLSYYFMGNRNRVEIFDKGYVTVDTRHCD</sequence>
<dbReference type="InterPro" id="IPR001675">
    <property type="entry name" value="Glyco_trans_29"/>
</dbReference>
<keyword evidence="11" id="KW-0325">Glycoprotein</keyword>
<dbReference type="PANTHER" id="PTHR46059:SF1">
    <property type="entry name" value="BETA-GALACTOSIDE ALPHA-2,6-SIALYLTRANSFERASE"/>
    <property type="match status" value="1"/>
</dbReference>
<evidence type="ECO:0000256" key="9">
    <source>
        <dbReference type="ARBA" id="ARBA00023136"/>
    </source>
</evidence>
<evidence type="ECO:0000313" key="15">
    <source>
        <dbReference type="EMBL" id="CDW34200.1"/>
    </source>
</evidence>
<keyword evidence="3" id="KW-0328">Glycosyltransferase</keyword>
<dbReference type="GeneID" id="121120787"/>
<dbReference type="EC" id="2.4.3.1" evidence="13"/>
<reference evidence="15" key="1">
    <citation type="submission" date="2014-05" db="EMBL/GenBank/DDBJ databases">
        <authorList>
            <person name="Chronopoulou M."/>
        </authorList>
    </citation>
    <scope>NUCLEOTIDE SEQUENCE</scope>
    <source>
        <tissue evidence="15">Whole organism</tissue>
    </source>
</reference>
<comment type="subcellular location">
    <subcellularLocation>
        <location evidence="1">Golgi apparatus</location>
        <location evidence="1">Golgi stack membrane</location>
        <topology evidence="1">Single-pass type II membrane protein</topology>
    </subcellularLocation>
</comment>
<dbReference type="RefSeq" id="XP_040571598.2">
    <property type="nucleotide sequence ID" value="XM_040715664.2"/>
</dbReference>
<dbReference type="EMBL" id="HACA01016839">
    <property type="protein sequence ID" value="CDW34200.1"/>
    <property type="molecule type" value="Transcribed_RNA"/>
</dbReference>
<evidence type="ECO:0000256" key="1">
    <source>
        <dbReference type="ARBA" id="ARBA00004447"/>
    </source>
</evidence>
<proteinExistence type="inferred from homology"/>
<dbReference type="Gene3D" id="3.90.1480.20">
    <property type="entry name" value="Glycosyl transferase family 29"/>
    <property type="match status" value="1"/>
</dbReference>
<evidence type="ECO:0000256" key="6">
    <source>
        <dbReference type="ARBA" id="ARBA00022968"/>
    </source>
</evidence>
<keyword evidence="8" id="KW-0333">Golgi apparatus</keyword>
<keyword evidence="5 14" id="KW-0812">Transmembrane</keyword>
<keyword evidence="6" id="KW-0735">Signal-anchor</keyword>
<dbReference type="GO" id="GO:0003835">
    <property type="term" value="F:beta-galactoside alpha-2,6-sialyltransferase activity"/>
    <property type="evidence" value="ECO:0007669"/>
    <property type="project" value="UniProtKB-EC"/>
</dbReference>
<evidence type="ECO:0000256" key="3">
    <source>
        <dbReference type="ARBA" id="ARBA00022676"/>
    </source>
</evidence>
<evidence type="ECO:0000256" key="10">
    <source>
        <dbReference type="ARBA" id="ARBA00023157"/>
    </source>
</evidence>
<comment type="similarity">
    <text evidence="2">Belongs to the glycosyltransferase 29 family.</text>
</comment>
<keyword evidence="7 14" id="KW-1133">Transmembrane helix</keyword>
<dbReference type="AlphaFoldDB" id="A0A0K2U812"/>
<dbReference type="GO" id="GO:0097503">
    <property type="term" value="P:sialylation"/>
    <property type="evidence" value="ECO:0007669"/>
    <property type="project" value="TreeGrafter"/>
</dbReference>
<evidence type="ECO:0000256" key="12">
    <source>
        <dbReference type="ARBA" id="ARBA00034249"/>
    </source>
</evidence>
<evidence type="ECO:0000256" key="14">
    <source>
        <dbReference type="SAM" id="Phobius"/>
    </source>
</evidence>